<dbReference type="EMBL" id="CP043494">
    <property type="protein sequence ID" value="WNG45220.1"/>
    <property type="molecule type" value="Genomic_DNA"/>
</dbReference>
<keyword evidence="6 8" id="KW-0472">Membrane</keyword>
<feature type="signal peptide" evidence="9">
    <location>
        <begin position="1"/>
        <end position="19"/>
    </location>
</feature>
<accession>A0ABY9WN63</accession>
<keyword evidence="5 8" id="KW-0406">Ion transport</keyword>
<keyword evidence="7 8" id="KW-0464">Manganese</keyword>
<dbReference type="InterPro" id="IPR003810">
    <property type="entry name" value="Mntp/YtaF"/>
</dbReference>
<organism evidence="10 11">
    <name type="scientific">Archangium minus</name>
    <dbReference type="NCBI Taxonomy" id="83450"/>
    <lineage>
        <taxon>Bacteria</taxon>
        <taxon>Pseudomonadati</taxon>
        <taxon>Myxococcota</taxon>
        <taxon>Myxococcia</taxon>
        <taxon>Myxococcales</taxon>
        <taxon>Cystobacterineae</taxon>
        <taxon>Archangiaceae</taxon>
        <taxon>Archangium</taxon>
    </lineage>
</organism>
<comment type="subcellular location">
    <subcellularLocation>
        <location evidence="8">Cell membrane</location>
        <topology evidence="8">Multi-pass membrane protein</topology>
    </subcellularLocation>
</comment>
<evidence type="ECO:0000256" key="3">
    <source>
        <dbReference type="ARBA" id="ARBA00022692"/>
    </source>
</evidence>
<name>A0ABY9WN63_9BACT</name>
<keyword evidence="1 8" id="KW-0813">Transport</keyword>
<feature type="transmembrane region" description="Helical" evidence="8">
    <location>
        <begin position="175"/>
        <end position="192"/>
    </location>
</feature>
<keyword evidence="4 8" id="KW-1133">Transmembrane helix</keyword>
<sequence length="198" mass="20656">MSVLTLLLLALGLAMDATAVSIASALAAPRVRARDALLLAFLFGLFQALMPVIGWALGSQFAKVISAWDHWLAFVLLGGIGAKMIHEAITHHHPGVPDAPKQGEPPPERNPFATGRLTLMAFATSIDALAAGVTLPVLEVRLVTAAAVIGGITFVLCLLGVSLGRRFGEKLEGKLDIFGGLVLIGIGVKTLIEHLSAA</sequence>
<dbReference type="InterPro" id="IPR022929">
    <property type="entry name" value="Put_MntP"/>
</dbReference>
<keyword evidence="11" id="KW-1185">Reference proteome</keyword>
<evidence type="ECO:0000256" key="7">
    <source>
        <dbReference type="ARBA" id="ARBA00023211"/>
    </source>
</evidence>
<evidence type="ECO:0000256" key="1">
    <source>
        <dbReference type="ARBA" id="ARBA00022448"/>
    </source>
</evidence>
<dbReference type="PANTHER" id="PTHR35529:SF1">
    <property type="entry name" value="MANGANESE EFFLUX PUMP MNTP-RELATED"/>
    <property type="match status" value="1"/>
</dbReference>
<comment type="function">
    <text evidence="8">Probably functions as a manganese efflux pump.</text>
</comment>
<evidence type="ECO:0000256" key="8">
    <source>
        <dbReference type="HAMAP-Rule" id="MF_01521"/>
    </source>
</evidence>
<dbReference type="RefSeq" id="WP_395819570.1">
    <property type="nucleotide sequence ID" value="NZ_CP043494.1"/>
</dbReference>
<reference evidence="10 11" key="1">
    <citation type="submission" date="2019-08" db="EMBL/GenBank/DDBJ databases">
        <title>Archangium and Cystobacter genomes.</title>
        <authorList>
            <person name="Chen I.-C.K."/>
            <person name="Wielgoss S."/>
        </authorList>
    </citation>
    <scope>NUCLEOTIDE SEQUENCE [LARGE SCALE GENOMIC DNA]</scope>
    <source>
        <strain evidence="10 11">Cbm 6</strain>
    </source>
</reference>
<keyword evidence="2 8" id="KW-1003">Cell membrane</keyword>
<proteinExistence type="inferred from homology"/>
<dbReference type="Proteomes" id="UP001611383">
    <property type="component" value="Chromosome"/>
</dbReference>
<evidence type="ECO:0000256" key="2">
    <source>
        <dbReference type="ARBA" id="ARBA00022475"/>
    </source>
</evidence>
<evidence type="ECO:0000256" key="6">
    <source>
        <dbReference type="ARBA" id="ARBA00023136"/>
    </source>
</evidence>
<keyword evidence="3 8" id="KW-0812">Transmembrane</keyword>
<dbReference type="PANTHER" id="PTHR35529">
    <property type="entry name" value="MANGANESE EFFLUX PUMP MNTP-RELATED"/>
    <property type="match status" value="1"/>
</dbReference>
<comment type="similarity">
    <text evidence="8">Belongs to the MntP (TC 9.B.29) family.</text>
</comment>
<protein>
    <recommendedName>
        <fullName evidence="8">Putative manganese efflux pump MntP</fullName>
    </recommendedName>
</protein>
<evidence type="ECO:0000313" key="10">
    <source>
        <dbReference type="EMBL" id="WNG45220.1"/>
    </source>
</evidence>
<comment type="caution">
    <text evidence="8">Lacks conserved residue(s) required for the propagation of feature annotation.</text>
</comment>
<dbReference type="HAMAP" id="MF_01521">
    <property type="entry name" value="MntP_pump"/>
    <property type="match status" value="1"/>
</dbReference>
<feature type="transmembrane region" description="Helical" evidence="8">
    <location>
        <begin position="37"/>
        <end position="57"/>
    </location>
</feature>
<evidence type="ECO:0000256" key="4">
    <source>
        <dbReference type="ARBA" id="ARBA00022989"/>
    </source>
</evidence>
<gene>
    <name evidence="8" type="primary">mntP</name>
    <name evidence="10" type="ORF">F0U60_14710</name>
</gene>
<evidence type="ECO:0000256" key="9">
    <source>
        <dbReference type="SAM" id="SignalP"/>
    </source>
</evidence>
<feature type="transmembrane region" description="Helical" evidence="8">
    <location>
        <begin position="144"/>
        <end position="163"/>
    </location>
</feature>
<dbReference type="SUPFAM" id="SSF103473">
    <property type="entry name" value="MFS general substrate transporter"/>
    <property type="match status" value="1"/>
</dbReference>
<keyword evidence="9" id="KW-0732">Signal</keyword>
<dbReference type="InterPro" id="IPR036259">
    <property type="entry name" value="MFS_trans_sf"/>
</dbReference>
<dbReference type="Pfam" id="PF02659">
    <property type="entry name" value="Mntp"/>
    <property type="match status" value="1"/>
</dbReference>
<evidence type="ECO:0000313" key="11">
    <source>
        <dbReference type="Proteomes" id="UP001611383"/>
    </source>
</evidence>
<evidence type="ECO:0000256" key="5">
    <source>
        <dbReference type="ARBA" id="ARBA00023065"/>
    </source>
</evidence>
<feature type="chain" id="PRO_5047510362" description="Putative manganese efflux pump MntP" evidence="9">
    <location>
        <begin position="20"/>
        <end position="198"/>
    </location>
</feature>